<dbReference type="Proteomes" id="UP000005536">
    <property type="component" value="Unassembled WGS sequence"/>
</dbReference>
<protein>
    <submittedName>
        <fullName evidence="1">Uncharacterized protein</fullName>
    </submittedName>
</protein>
<proteinExistence type="predicted"/>
<organism evidence="1 2">
    <name type="scientific">Neisseria elongata subsp. glycolytica ATCC 29315</name>
    <dbReference type="NCBI Taxonomy" id="546263"/>
    <lineage>
        <taxon>Bacteria</taxon>
        <taxon>Pseudomonadati</taxon>
        <taxon>Pseudomonadota</taxon>
        <taxon>Betaproteobacteria</taxon>
        <taxon>Neisseriales</taxon>
        <taxon>Neisseriaceae</taxon>
        <taxon>Neisseria</taxon>
    </lineage>
</organism>
<dbReference type="AlphaFoldDB" id="D4DQ45"/>
<accession>D4DQ45</accession>
<name>D4DQ45_NEIEG</name>
<sequence>MRGGQPALQDWDGKIYFSLPLLFPLDLAGGCGVMPVGTPDPVAAERLQARFADKNDNAGLSQALFDFAAQNGWEPYDYSALCICLFNEQERMKREFELA</sequence>
<gene>
    <name evidence="1" type="ORF">NEIELOOT_01182</name>
</gene>
<reference evidence="1 2" key="1">
    <citation type="submission" date="2010-02" db="EMBL/GenBank/DDBJ databases">
        <authorList>
            <person name="Weinstock G."/>
            <person name="Sodergren E."/>
            <person name="Clifton S."/>
            <person name="Fulton L."/>
            <person name="Fulton B."/>
            <person name="Courtney L."/>
            <person name="Fronick C."/>
            <person name="Harrison M."/>
            <person name="Strong C."/>
            <person name="Farmer C."/>
            <person name="Delahaunty K."/>
            <person name="Markovic C."/>
            <person name="Hall O."/>
            <person name="Minx P."/>
            <person name="Tomlinson C."/>
            <person name="Mitreva M."/>
            <person name="Nelson J."/>
            <person name="Hou S."/>
            <person name="Wollam A."/>
            <person name="Pepin K.H."/>
            <person name="Johnson M."/>
            <person name="Bhonagiri V."/>
            <person name="Zhang X."/>
            <person name="Suruliraj S."/>
            <person name="Warren W."/>
            <person name="Chinwalla A."/>
            <person name="Mardis E.R."/>
            <person name="Wilson R.K."/>
        </authorList>
    </citation>
    <scope>NUCLEOTIDE SEQUENCE [LARGE SCALE GENOMIC DNA]</scope>
    <source>
        <strain evidence="1 2">ATCC 29315</strain>
    </source>
</reference>
<comment type="caution">
    <text evidence="1">The sequence shown here is derived from an EMBL/GenBank/DDBJ whole genome shotgun (WGS) entry which is preliminary data.</text>
</comment>
<dbReference type="EMBL" id="ADBF01000030">
    <property type="protein sequence ID" value="EFE49928.1"/>
    <property type="molecule type" value="Genomic_DNA"/>
</dbReference>
<evidence type="ECO:0000313" key="2">
    <source>
        <dbReference type="Proteomes" id="UP000005536"/>
    </source>
</evidence>
<evidence type="ECO:0000313" key="1">
    <source>
        <dbReference type="EMBL" id="EFE49928.1"/>
    </source>
</evidence>